<dbReference type="PANTHER" id="PTHR21485:SF6">
    <property type="entry name" value="N-ACYLNEURAMINATE CYTIDYLYLTRANSFERASE-RELATED"/>
    <property type="match status" value="1"/>
</dbReference>
<reference evidence="1 2" key="1">
    <citation type="submission" date="2019-12" db="EMBL/GenBank/DDBJ databases">
        <title>complete genome sequences of Aeromonas veronii str. WP3-W19-ESBL-03 isolated from wastewater treatment plant effluent.</title>
        <authorList>
            <person name="Sekizuka T."/>
            <person name="Itokawa K."/>
            <person name="Yatsu K."/>
            <person name="Inamine Y."/>
            <person name="Kuroda M."/>
        </authorList>
    </citation>
    <scope>NUCLEOTIDE SEQUENCE [LARGE SCALE GENOMIC DNA]</scope>
    <source>
        <strain evidence="1 2">WP3-W19-ESBL-03</strain>
    </source>
</reference>
<name>A0A6S5YUT6_AERVE</name>
<dbReference type="PANTHER" id="PTHR21485">
    <property type="entry name" value="HAD SUPERFAMILY MEMBERS CMAS AND KDSC"/>
    <property type="match status" value="1"/>
</dbReference>
<dbReference type="InterPro" id="IPR050793">
    <property type="entry name" value="CMP-NeuNAc_synthase"/>
</dbReference>
<evidence type="ECO:0000313" key="2">
    <source>
        <dbReference type="Proteomes" id="UP000515442"/>
    </source>
</evidence>
<dbReference type="GO" id="GO:0008781">
    <property type="term" value="F:N-acylneuraminate cytidylyltransferase activity"/>
    <property type="evidence" value="ECO:0007669"/>
    <property type="project" value="TreeGrafter"/>
</dbReference>
<dbReference type="CDD" id="cd02513">
    <property type="entry name" value="CMP-NeuAc_Synthase"/>
    <property type="match status" value="1"/>
</dbReference>
<protein>
    <submittedName>
        <fullName evidence="1">Uncharacterized protein</fullName>
    </submittedName>
</protein>
<evidence type="ECO:0000313" key="1">
    <source>
        <dbReference type="EMBL" id="BBR39110.1"/>
    </source>
</evidence>
<proteinExistence type="predicted"/>
<dbReference type="SUPFAM" id="SSF53448">
    <property type="entry name" value="Nucleotide-diphospho-sugar transferases"/>
    <property type="match status" value="1"/>
</dbReference>
<dbReference type="AlphaFoldDB" id="A0A6S5YUT6"/>
<dbReference type="EMBL" id="AP022038">
    <property type="protein sequence ID" value="BBR39110.1"/>
    <property type="molecule type" value="Genomic_DNA"/>
</dbReference>
<dbReference type="Pfam" id="PF02348">
    <property type="entry name" value="CTP_transf_3"/>
    <property type="match status" value="1"/>
</dbReference>
<accession>A0A6S5YUT6</accession>
<organism evidence="1 2">
    <name type="scientific">Aeromonas veronii</name>
    <dbReference type="NCBI Taxonomy" id="654"/>
    <lineage>
        <taxon>Bacteria</taxon>
        <taxon>Pseudomonadati</taxon>
        <taxon>Pseudomonadota</taxon>
        <taxon>Gammaproteobacteria</taxon>
        <taxon>Aeromonadales</taxon>
        <taxon>Aeromonadaceae</taxon>
        <taxon>Aeromonas</taxon>
    </lineage>
</organism>
<dbReference type="InterPro" id="IPR003329">
    <property type="entry name" value="Cytidylyl_trans"/>
</dbReference>
<dbReference type="Proteomes" id="UP000515442">
    <property type="component" value="Chromosome"/>
</dbReference>
<sequence>MSLNIAIIPARGGSKRLPNKNIMLLADKPLIVWTIEAALDSHCFDHVYVSTDSKDIAIIAKIAGAEVPYLRPDNLATDEAATNDVVENLVRWVEKNVAPIAKVAILQPTSPLRTAYHIKEAFSLYKKKQANAIISVCELEHPYQFCNKLDSSLSLDKFLDKKNNKRTQELERYYRLNGAIYLFGRGFVGKQSELYGPNSFAYIMNRRDSVDIDNEFDFEFANFLMNLK</sequence>
<gene>
    <name evidence="1" type="ORF">WP3W19E03_16350</name>
</gene>
<dbReference type="InterPro" id="IPR029044">
    <property type="entry name" value="Nucleotide-diphossugar_trans"/>
</dbReference>
<dbReference type="RefSeq" id="WP_182939373.1">
    <property type="nucleotide sequence ID" value="NZ_AP022038.1"/>
</dbReference>
<dbReference type="Gene3D" id="3.90.550.10">
    <property type="entry name" value="Spore Coat Polysaccharide Biosynthesis Protein SpsA, Chain A"/>
    <property type="match status" value="1"/>
</dbReference>